<comment type="caution">
    <text evidence="15">The sequence shown here is derived from an EMBL/GenBank/DDBJ whole genome shotgun (WGS) entry which is preliminary data.</text>
</comment>
<organism evidence="15 16">
    <name type="scientific">Herbaspirillum robiniae</name>
    <dbReference type="NCBI Taxonomy" id="2014887"/>
    <lineage>
        <taxon>Bacteria</taxon>
        <taxon>Pseudomonadati</taxon>
        <taxon>Pseudomonadota</taxon>
        <taxon>Betaproteobacteria</taxon>
        <taxon>Burkholderiales</taxon>
        <taxon>Oxalobacteraceae</taxon>
        <taxon>Herbaspirillum</taxon>
    </lineage>
</organism>
<dbReference type="GO" id="GO:0009279">
    <property type="term" value="C:cell outer membrane"/>
    <property type="evidence" value="ECO:0007669"/>
    <property type="project" value="UniProtKB-SubCell"/>
</dbReference>
<evidence type="ECO:0000256" key="7">
    <source>
        <dbReference type="ARBA" id="ARBA00023136"/>
    </source>
</evidence>
<evidence type="ECO:0000256" key="6">
    <source>
        <dbReference type="ARBA" id="ARBA00022927"/>
    </source>
</evidence>
<evidence type="ECO:0000256" key="8">
    <source>
        <dbReference type="ARBA" id="ARBA00023237"/>
    </source>
</evidence>
<sequence length="693" mass="75784">MKRWIRSAQYLLKALVPALALSLPPAWAQDNRLESLQLSKGEDHTVVELGFSHPPDPDLLSEFATLNPPRLIVDIAQAAPGRDLPRSTASTGILRRALVAGDSERLRLLLELRRKTTHRLRFEGRFLRIELREQAEPSVQPDATPAPPAQIAAIDFRRGPLGEGRLSVELPSAQAAVNVRQQGQKIVADIPGVELPAELQRRLDVGEFATPVTRYVAMRHEGGTRLVIEPQGLWRYNAYQSGSRLLIDIIPIAQQPNRIATGRDYRGEKLSLNFQNIEVRSALQVLADFTGLNIIASDAVTGQLSLRLKEVPWDQALDIIMQARGLDMRRNGDIIWIAPREEMLARERQELEQKAMIADLEPLHAEVFQLNYQRADAFRRVFGIGEDGATLAERRNALLSRRGSAVVDARTNQLFVTDTVAVLGNVRKLLERIDIAARQVLIEARIVEADDSFGRNLGVKLGLSAKTNGLALGNSYAGVGELTGQTPPVPGTFLKEPAVNLPAQALGGSAPGSFAFTLFNAAARRFLNVELSALESEGRGKIVSSPRVVTADQQAALIEQGEEIPYQQSTSSGATATAFKKANLKLEVTPQITPDGNVILDVDVNKDSRGTATPGGLAINTKHVRTRVQVEDGGTVVIGGIYTQTENRHEARVPLLGDIPLLGHLFRHSARVQDKTELLIFLTPRVVAAPPSH</sequence>
<evidence type="ECO:0000313" key="16">
    <source>
        <dbReference type="Proteomes" id="UP000197596"/>
    </source>
</evidence>
<feature type="signal peptide" evidence="13">
    <location>
        <begin position="1"/>
        <end position="28"/>
    </location>
</feature>
<evidence type="ECO:0000256" key="2">
    <source>
        <dbReference type="ARBA" id="ARBA00006304"/>
    </source>
</evidence>
<dbReference type="Pfam" id="PF00263">
    <property type="entry name" value="Secretin"/>
    <property type="match status" value="1"/>
</dbReference>
<dbReference type="Gene3D" id="2.60.40.3470">
    <property type="match status" value="1"/>
</dbReference>
<proteinExistence type="inferred from homology"/>
<evidence type="ECO:0000313" key="15">
    <source>
        <dbReference type="EMBL" id="OWY27886.1"/>
    </source>
</evidence>
<keyword evidence="7" id="KW-0472">Membrane</keyword>
<dbReference type="InterPro" id="IPR051808">
    <property type="entry name" value="Type_IV_pilus_biogenesis"/>
</dbReference>
<dbReference type="NCBIfam" id="TIGR02515">
    <property type="entry name" value="IV_pilus_PilQ"/>
    <property type="match status" value="1"/>
</dbReference>
<dbReference type="InterPro" id="IPR021731">
    <property type="entry name" value="AMIN_dom"/>
</dbReference>
<evidence type="ECO:0000256" key="3">
    <source>
        <dbReference type="ARBA" id="ARBA00014124"/>
    </source>
</evidence>
<dbReference type="Pfam" id="PF11741">
    <property type="entry name" value="AMIN"/>
    <property type="match status" value="1"/>
</dbReference>
<dbReference type="EMBL" id="NJGU01000009">
    <property type="protein sequence ID" value="OWY27886.1"/>
    <property type="molecule type" value="Genomic_DNA"/>
</dbReference>
<keyword evidence="8" id="KW-0998">Cell outer membrane</keyword>
<dbReference type="InterPro" id="IPR004846">
    <property type="entry name" value="T2SS/T3SS_dom"/>
</dbReference>
<dbReference type="PANTHER" id="PTHR30604:SF1">
    <property type="entry name" value="DNA UTILIZATION PROTEIN HOFQ"/>
    <property type="match status" value="1"/>
</dbReference>
<dbReference type="Pfam" id="PF03958">
    <property type="entry name" value="Secretin_N"/>
    <property type="match status" value="1"/>
</dbReference>
<accession>A0A246WQL1</accession>
<comment type="function">
    <text evidence="10">Required for type IV pilus biogenesis and competence. Could function as a pore for exit of the pilus but also as a channel for entry of heme and antimicrobial agents and uptake of transforming DNA.</text>
</comment>
<feature type="chain" id="PRO_5013168222" description="Type IV pilus biogenesis and competence protein PilQ" evidence="13">
    <location>
        <begin position="29"/>
        <end position="693"/>
    </location>
</feature>
<dbReference type="PRINTS" id="PR00811">
    <property type="entry name" value="BCTERIALGSPD"/>
</dbReference>
<keyword evidence="6" id="KW-0653">Protein transport</keyword>
<dbReference type="SMART" id="SM00965">
    <property type="entry name" value="STN"/>
    <property type="match status" value="1"/>
</dbReference>
<keyword evidence="5 13" id="KW-0732">Signal</keyword>
<evidence type="ECO:0000256" key="1">
    <source>
        <dbReference type="ARBA" id="ARBA00004442"/>
    </source>
</evidence>
<dbReference type="RefSeq" id="WP_088751977.1">
    <property type="nucleotide sequence ID" value="NZ_NJGU01000009.1"/>
</dbReference>
<dbReference type="InterPro" id="IPR038591">
    <property type="entry name" value="NolW-like_sf"/>
</dbReference>
<dbReference type="InterPro" id="IPR001775">
    <property type="entry name" value="GspD/PilQ"/>
</dbReference>
<dbReference type="Gene3D" id="2.60.40.3500">
    <property type="match status" value="1"/>
</dbReference>
<feature type="domain" description="Secretin/TonB short N-terminal" evidence="14">
    <location>
        <begin position="292"/>
        <end position="340"/>
    </location>
</feature>
<keyword evidence="4 12" id="KW-0813">Transport</keyword>
<evidence type="ECO:0000256" key="4">
    <source>
        <dbReference type="ARBA" id="ARBA00022448"/>
    </source>
</evidence>
<dbReference type="InterPro" id="IPR005644">
    <property type="entry name" value="NolW-like"/>
</dbReference>
<comment type="subcellular location">
    <subcellularLocation>
        <location evidence="1 12">Cell outer membrane</location>
    </subcellularLocation>
</comment>
<dbReference type="Pfam" id="PF07660">
    <property type="entry name" value="STN"/>
    <property type="match status" value="1"/>
</dbReference>
<dbReference type="PROSITE" id="PS00875">
    <property type="entry name" value="T2SP_D"/>
    <property type="match status" value="1"/>
</dbReference>
<dbReference type="Gene3D" id="3.30.1370.120">
    <property type="match status" value="1"/>
</dbReference>
<gene>
    <name evidence="15" type="ORF">CEJ42_17545</name>
</gene>
<evidence type="ECO:0000256" key="10">
    <source>
        <dbReference type="ARBA" id="ARBA00024678"/>
    </source>
</evidence>
<dbReference type="InterPro" id="IPR011662">
    <property type="entry name" value="Secretin/TonB_short_N"/>
</dbReference>
<dbReference type="InterPro" id="IPR004845">
    <property type="entry name" value="T2SS_GspD_CS"/>
</dbReference>
<reference evidence="15 16" key="1">
    <citation type="submission" date="2017-06" db="EMBL/GenBank/DDBJ databases">
        <title>Herbaspirillum phytohormonus sp. nov., isolated from the root nodule of Robinia pseudoacacia in lead-zinc mine.</title>
        <authorList>
            <person name="Fan M."/>
            <person name="Lin Y."/>
        </authorList>
    </citation>
    <scope>NUCLEOTIDE SEQUENCE [LARGE SCALE GENOMIC DNA]</scope>
    <source>
        <strain evidence="15 16">HZ10</strain>
    </source>
</reference>
<evidence type="ECO:0000256" key="9">
    <source>
        <dbReference type="ARBA" id="ARBA00023287"/>
    </source>
</evidence>
<name>A0A246WQL1_9BURK</name>
<evidence type="ECO:0000256" key="11">
    <source>
        <dbReference type="ARBA" id="ARBA00025897"/>
    </source>
</evidence>
<comment type="similarity">
    <text evidence="2">Belongs to the bacterial secretin family. PilQ subfamily.</text>
</comment>
<dbReference type="Proteomes" id="UP000197596">
    <property type="component" value="Unassembled WGS sequence"/>
</dbReference>
<comment type="subunit">
    <text evidence="11">Homododecamer. Tetramer of trimer.</text>
</comment>
<protein>
    <recommendedName>
        <fullName evidence="3">Type IV pilus biogenesis and competence protein PilQ</fullName>
    </recommendedName>
</protein>
<keyword evidence="9" id="KW-0178">Competence</keyword>
<evidence type="ECO:0000256" key="13">
    <source>
        <dbReference type="SAM" id="SignalP"/>
    </source>
</evidence>
<dbReference type="Gene3D" id="3.30.1370.130">
    <property type="match status" value="1"/>
</dbReference>
<dbReference type="GO" id="GO:0009306">
    <property type="term" value="P:protein secretion"/>
    <property type="evidence" value="ECO:0007669"/>
    <property type="project" value="InterPro"/>
</dbReference>
<evidence type="ECO:0000256" key="12">
    <source>
        <dbReference type="RuleBase" id="RU004004"/>
    </source>
</evidence>
<dbReference type="GO" id="GO:0030420">
    <property type="term" value="P:establishment of competence for transformation"/>
    <property type="evidence" value="ECO:0007669"/>
    <property type="project" value="UniProtKB-KW"/>
</dbReference>
<evidence type="ECO:0000256" key="5">
    <source>
        <dbReference type="ARBA" id="ARBA00022729"/>
    </source>
</evidence>
<evidence type="ECO:0000259" key="14">
    <source>
        <dbReference type="SMART" id="SM00965"/>
    </source>
</evidence>
<dbReference type="InterPro" id="IPR013355">
    <property type="entry name" value="Pilus_4_PilQ"/>
</dbReference>
<dbReference type="AlphaFoldDB" id="A0A246WQL1"/>
<dbReference type="PANTHER" id="PTHR30604">
    <property type="entry name" value="PROTEIN TRANSPORT PROTEIN HOFQ"/>
    <property type="match status" value="1"/>
</dbReference>